<accession>R7RW94</accession>
<dbReference type="RefSeq" id="XP_007311195.1">
    <property type="nucleotide sequence ID" value="XM_007311133.1"/>
</dbReference>
<name>R7RW94_STEHR</name>
<keyword evidence="2" id="KW-1185">Reference proteome</keyword>
<gene>
    <name evidence="1" type="ORF">STEHIDRAFT_163443</name>
</gene>
<dbReference type="AlphaFoldDB" id="R7RW94"/>
<reference evidence="2" key="1">
    <citation type="journal article" date="2012" name="Science">
        <title>The Paleozoic origin of enzymatic lignin decomposition reconstructed from 31 fungal genomes.</title>
        <authorList>
            <person name="Floudas D."/>
            <person name="Binder M."/>
            <person name="Riley R."/>
            <person name="Barry K."/>
            <person name="Blanchette R.A."/>
            <person name="Henrissat B."/>
            <person name="Martinez A.T."/>
            <person name="Otillar R."/>
            <person name="Spatafora J.W."/>
            <person name="Yadav J.S."/>
            <person name="Aerts A."/>
            <person name="Benoit I."/>
            <person name="Boyd A."/>
            <person name="Carlson A."/>
            <person name="Copeland A."/>
            <person name="Coutinho P.M."/>
            <person name="de Vries R.P."/>
            <person name="Ferreira P."/>
            <person name="Findley K."/>
            <person name="Foster B."/>
            <person name="Gaskell J."/>
            <person name="Glotzer D."/>
            <person name="Gorecki P."/>
            <person name="Heitman J."/>
            <person name="Hesse C."/>
            <person name="Hori C."/>
            <person name="Igarashi K."/>
            <person name="Jurgens J.A."/>
            <person name="Kallen N."/>
            <person name="Kersten P."/>
            <person name="Kohler A."/>
            <person name="Kuees U."/>
            <person name="Kumar T.K.A."/>
            <person name="Kuo A."/>
            <person name="LaButti K."/>
            <person name="Larrondo L.F."/>
            <person name="Lindquist E."/>
            <person name="Ling A."/>
            <person name="Lombard V."/>
            <person name="Lucas S."/>
            <person name="Lundell T."/>
            <person name="Martin R."/>
            <person name="McLaughlin D.J."/>
            <person name="Morgenstern I."/>
            <person name="Morin E."/>
            <person name="Murat C."/>
            <person name="Nagy L.G."/>
            <person name="Nolan M."/>
            <person name="Ohm R.A."/>
            <person name="Patyshakuliyeva A."/>
            <person name="Rokas A."/>
            <person name="Ruiz-Duenas F.J."/>
            <person name="Sabat G."/>
            <person name="Salamov A."/>
            <person name="Samejima M."/>
            <person name="Schmutz J."/>
            <person name="Slot J.C."/>
            <person name="St John F."/>
            <person name="Stenlid J."/>
            <person name="Sun H."/>
            <person name="Sun S."/>
            <person name="Syed K."/>
            <person name="Tsang A."/>
            <person name="Wiebenga A."/>
            <person name="Young D."/>
            <person name="Pisabarro A."/>
            <person name="Eastwood D.C."/>
            <person name="Martin F."/>
            <person name="Cullen D."/>
            <person name="Grigoriev I.V."/>
            <person name="Hibbett D.S."/>
        </authorList>
    </citation>
    <scope>NUCLEOTIDE SEQUENCE [LARGE SCALE GENOMIC DNA]</scope>
    <source>
        <strain evidence="2">FP-91666</strain>
    </source>
</reference>
<protein>
    <submittedName>
        <fullName evidence="1">Uncharacterized protein</fullName>
    </submittedName>
</protein>
<sequence length="81" mass="9075">MKTDICGKGHQQAFDFLHRGWAHICPMRFPSRRLKPSEVQLESSNVAAVIDPLDNQPPQWGLSFPITGFGQVVNTYAYVSS</sequence>
<evidence type="ECO:0000313" key="1">
    <source>
        <dbReference type="EMBL" id="EIM79616.1"/>
    </source>
</evidence>
<organism evidence="1 2">
    <name type="scientific">Stereum hirsutum (strain FP-91666)</name>
    <name type="common">White-rot fungus</name>
    <dbReference type="NCBI Taxonomy" id="721885"/>
    <lineage>
        <taxon>Eukaryota</taxon>
        <taxon>Fungi</taxon>
        <taxon>Dikarya</taxon>
        <taxon>Basidiomycota</taxon>
        <taxon>Agaricomycotina</taxon>
        <taxon>Agaricomycetes</taxon>
        <taxon>Russulales</taxon>
        <taxon>Stereaceae</taxon>
        <taxon>Stereum</taxon>
    </lineage>
</organism>
<dbReference type="Proteomes" id="UP000053927">
    <property type="component" value="Unassembled WGS sequence"/>
</dbReference>
<dbReference type="GeneID" id="18802346"/>
<evidence type="ECO:0000313" key="2">
    <source>
        <dbReference type="Proteomes" id="UP000053927"/>
    </source>
</evidence>
<dbReference type="EMBL" id="JH687402">
    <property type="protein sequence ID" value="EIM79616.1"/>
    <property type="molecule type" value="Genomic_DNA"/>
</dbReference>
<proteinExistence type="predicted"/>
<dbReference type="KEGG" id="shs:STEHIDRAFT_163443"/>